<feature type="transmembrane region" description="Helical" evidence="1">
    <location>
        <begin position="130"/>
        <end position="148"/>
    </location>
</feature>
<keyword evidence="1" id="KW-0472">Membrane</keyword>
<evidence type="ECO:0000313" key="2">
    <source>
        <dbReference type="EMBL" id="MFF5291309.1"/>
    </source>
</evidence>
<reference evidence="2 3" key="1">
    <citation type="submission" date="2024-10" db="EMBL/GenBank/DDBJ databases">
        <title>The Natural Products Discovery Center: Release of the First 8490 Sequenced Strains for Exploring Actinobacteria Biosynthetic Diversity.</title>
        <authorList>
            <person name="Kalkreuter E."/>
            <person name="Kautsar S.A."/>
            <person name="Yang D."/>
            <person name="Bader C.D."/>
            <person name="Teijaro C.N."/>
            <person name="Fluegel L."/>
            <person name="Davis C.M."/>
            <person name="Simpson J.R."/>
            <person name="Lauterbach L."/>
            <person name="Steele A.D."/>
            <person name="Gui C."/>
            <person name="Meng S."/>
            <person name="Li G."/>
            <person name="Viehrig K."/>
            <person name="Ye F."/>
            <person name="Su P."/>
            <person name="Kiefer A.F."/>
            <person name="Nichols A."/>
            <person name="Cepeda A.J."/>
            <person name="Yan W."/>
            <person name="Fan B."/>
            <person name="Jiang Y."/>
            <person name="Adhikari A."/>
            <person name="Zheng C.-J."/>
            <person name="Schuster L."/>
            <person name="Cowan T.M."/>
            <person name="Smanski M.J."/>
            <person name="Chevrette M.G."/>
            <person name="De Carvalho L.P.S."/>
            <person name="Shen B."/>
        </authorList>
    </citation>
    <scope>NUCLEOTIDE SEQUENCE [LARGE SCALE GENOMIC DNA]</scope>
    <source>
        <strain evidence="2 3">NPDC000087</strain>
    </source>
</reference>
<sequence>MTKRRLFPASLQTFLIGADPPPTTPRRLAAARLAGLLCALYLTYAAATYLDLKSGLPTILCWPLGLLLGAPFALAFTHPLLAWRVAFVTALLGGIPVQVHQHTPFSWHPALLAAQFVTLIAVAARHRLAVAAWAWLSVAVLVTVSFFPADRIPLMEIVTVLMSIGYLTHRFTLARRRVATPSSAPSSLATTATR</sequence>
<feature type="transmembrane region" description="Helical" evidence="1">
    <location>
        <begin position="81"/>
        <end position="99"/>
    </location>
</feature>
<comment type="caution">
    <text evidence="2">The sequence shown here is derived from an EMBL/GenBank/DDBJ whole genome shotgun (WGS) entry which is preliminary data.</text>
</comment>
<dbReference type="Proteomes" id="UP001602245">
    <property type="component" value="Unassembled WGS sequence"/>
</dbReference>
<dbReference type="EMBL" id="JBIAZU010000003">
    <property type="protein sequence ID" value="MFF5291309.1"/>
    <property type="molecule type" value="Genomic_DNA"/>
</dbReference>
<feature type="transmembrane region" description="Helical" evidence="1">
    <location>
        <begin position="105"/>
        <end position="123"/>
    </location>
</feature>
<keyword evidence="3" id="KW-1185">Reference proteome</keyword>
<accession>A0ABW6WDD4</accession>
<organism evidence="2 3">
    <name type="scientific">Paractinoplanes globisporus</name>
    <dbReference type="NCBI Taxonomy" id="113565"/>
    <lineage>
        <taxon>Bacteria</taxon>
        <taxon>Bacillati</taxon>
        <taxon>Actinomycetota</taxon>
        <taxon>Actinomycetes</taxon>
        <taxon>Micromonosporales</taxon>
        <taxon>Micromonosporaceae</taxon>
        <taxon>Paractinoplanes</taxon>
    </lineage>
</organism>
<gene>
    <name evidence="2" type="ORF">ACFY35_17850</name>
</gene>
<feature type="transmembrane region" description="Helical" evidence="1">
    <location>
        <begin position="154"/>
        <end position="173"/>
    </location>
</feature>
<feature type="transmembrane region" description="Helical" evidence="1">
    <location>
        <begin position="56"/>
        <end position="74"/>
    </location>
</feature>
<feature type="transmembrane region" description="Helical" evidence="1">
    <location>
        <begin position="33"/>
        <end position="50"/>
    </location>
</feature>
<evidence type="ECO:0000313" key="3">
    <source>
        <dbReference type="Proteomes" id="UP001602245"/>
    </source>
</evidence>
<evidence type="ECO:0000256" key="1">
    <source>
        <dbReference type="SAM" id="Phobius"/>
    </source>
</evidence>
<protein>
    <submittedName>
        <fullName evidence="2">Uncharacterized protein</fullName>
    </submittedName>
</protein>
<keyword evidence="1" id="KW-1133">Transmembrane helix</keyword>
<name>A0ABW6WDD4_9ACTN</name>
<keyword evidence="1" id="KW-0812">Transmembrane</keyword>
<proteinExistence type="predicted"/>
<dbReference type="RefSeq" id="WP_020514133.1">
    <property type="nucleotide sequence ID" value="NZ_JBIAZU010000003.1"/>
</dbReference>